<dbReference type="InterPro" id="IPR044668">
    <property type="entry name" value="PuuD-like"/>
</dbReference>
<evidence type="ECO:0000313" key="6">
    <source>
        <dbReference type="EMBL" id="NEV01049.1"/>
    </source>
</evidence>
<proteinExistence type="inferred from homology"/>
<evidence type="ECO:0000313" key="7">
    <source>
        <dbReference type="Proteomes" id="UP000468531"/>
    </source>
</evidence>
<dbReference type="PANTHER" id="PTHR43235:SF1">
    <property type="entry name" value="GLUTAMINE AMIDOTRANSFERASE PB2B2.05-RELATED"/>
    <property type="match status" value="1"/>
</dbReference>
<dbReference type="AlphaFoldDB" id="A0A6P1BRS9"/>
<dbReference type="Gene3D" id="3.40.50.880">
    <property type="match status" value="1"/>
</dbReference>
<dbReference type="InterPro" id="IPR011697">
    <property type="entry name" value="Peptidase_C26"/>
</dbReference>
<evidence type="ECO:0000256" key="2">
    <source>
        <dbReference type="ARBA" id="ARBA00052718"/>
    </source>
</evidence>
<dbReference type="FunFam" id="3.40.50.880:FF:000030">
    <property type="entry name" value="Gamma-glutamyl-gamma-aminobutyrate hydrolase PuuD"/>
    <property type="match status" value="1"/>
</dbReference>
<gene>
    <name evidence="6" type="ORF">FNJ47_35975</name>
</gene>
<organism evidence="6 7">
    <name type="scientific">Bradyrhizobium uaiense</name>
    <dbReference type="NCBI Taxonomy" id="2594946"/>
    <lineage>
        <taxon>Bacteria</taxon>
        <taxon>Pseudomonadati</taxon>
        <taxon>Pseudomonadota</taxon>
        <taxon>Alphaproteobacteria</taxon>
        <taxon>Hyphomicrobiales</taxon>
        <taxon>Nitrobacteraceae</taxon>
        <taxon>Bradyrhizobium</taxon>
    </lineage>
</organism>
<comment type="caution">
    <text evidence="6">The sequence shown here is derived from an EMBL/GenBank/DDBJ whole genome shotgun (WGS) entry which is preliminary data.</text>
</comment>
<dbReference type="CDD" id="cd01745">
    <property type="entry name" value="GATase1_2"/>
    <property type="match status" value="1"/>
</dbReference>
<dbReference type="Proteomes" id="UP000468531">
    <property type="component" value="Unassembled WGS sequence"/>
</dbReference>
<dbReference type="EC" id="3.5.1.94" evidence="5"/>
<comment type="similarity">
    <text evidence="1">Belongs to the peptidase C26 family.</text>
</comment>
<dbReference type="GO" id="GO:0005829">
    <property type="term" value="C:cytosol"/>
    <property type="evidence" value="ECO:0007669"/>
    <property type="project" value="TreeGrafter"/>
</dbReference>
<evidence type="ECO:0000256" key="5">
    <source>
        <dbReference type="ARBA" id="ARBA00066788"/>
    </source>
</evidence>
<keyword evidence="7" id="KW-1185">Reference proteome</keyword>
<comment type="function">
    <text evidence="3">Involved in the breakdown of putrescine via hydrolysis of the gamma-glutamyl linkage of gamma-glutamyl-gamma-aminobutyrate.</text>
</comment>
<evidence type="ECO:0000256" key="1">
    <source>
        <dbReference type="ARBA" id="ARBA00011083"/>
    </source>
</evidence>
<dbReference type="PROSITE" id="PS51273">
    <property type="entry name" value="GATASE_TYPE_1"/>
    <property type="match status" value="1"/>
</dbReference>
<comment type="pathway">
    <text evidence="4">Amine and polyamine degradation; putrescine degradation; 4-aminobutanoate from putrescine: step 4/4.</text>
</comment>
<dbReference type="GO" id="GO:0006598">
    <property type="term" value="P:polyamine catabolic process"/>
    <property type="evidence" value="ECO:0007669"/>
    <property type="project" value="TreeGrafter"/>
</dbReference>
<sequence length="276" mass="29882">MTLHRPVKARAVVGITSNRLLVDGVHRDWLRRKYVKALLHHAGVACVILPTIDAEDASVESAGAIMRALDGLVLTGDESNVDPAVLRAPASCPGPDQQDIENGIRDRPRDRLSGVAIRNAIAQGMPILGICRGLQELNVYFGGTLRSSLSAWSLGSGQMHAEKTDRPRDRQYDVAHSIRVCPDGALFPIARTVEAQVNSLHNQGIEVLASALRREAWAPDGLVEAVSVVGAPTLQIAVQWHPEWHASTDLLSKRLFTAFGEACLAYAEKRSTRGGQ</sequence>
<evidence type="ECO:0000256" key="4">
    <source>
        <dbReference type="ARBA" id="ARBA00060634"/>
    </source>
</evidence>
<dbReference type="GO" id="GO:0033969">
    <property type="term" value="F:gamma-glutamyl-gamma-aminobutyrate hydrolase activity"/>
    <property type="evidence" value="ECO:0007669"/>
    <property type="project" value="UniProtKB-EC"/>
</dbReference>
<protein>
    <recommendedName>
        <fullName evidence="5">gamma-glutamyl-gamma-aminobutyrate hydrolase</fullName>
        <ecNumber evidence="5">3.5.1.94</ecNumber>
    </recommendedName>
</protein>
<keyword evidence="6" id="KW-0378">Hydrolase</keyword>
<dbReference type="PANTHER" id="PTHR43235">
    <property type="entry name" value="GLUTAMINE AMIDOTRANSFERASE PB2B2.05-RELATED"/>
    <property type="match status" value="1"/>
</dbReference>
<name>A0A6P1BRS9_9BRAD</name>
<dbReference type="SUPFAM" id="SSF52317">
    <property type="entry name" value="Class I glutamine amidotransferase-like"/>
    <property type="match status" value="1"/>
</dbReference>
<dbReference type="Pfam" id="PF07722">
    <property type="entry name" value="Peptidase_C26"/>
    <property type="match status" value="1"/>
</dbReference>
<dbReference type="EMBL" id="VKHP01000213">
    <property type="protein sequence ID" value="NEV01049.1"/>
    <property type="molecule type" value="Genomic_DNA"/>
</dbReference>
<reference evidence="6 7" key="1">
    <citation type="journal article" date="2020" name="Arch. Microbiol.">
        <title>Bradyrhizobium uaiense sp. nov., a new highly efficient cowpea symbiont.</title>
        <authorList>
            <person name="Cabral Michel D."/>
            <person name="Azarias Guimaraes A."/>
            <person name="Martins da Costa E."/>
            <person name="Soares de Carvalho T."/>
            <person name="Balsanelli E."/>
            <person name="Willems A."/>
            <person name="Maltempi de Souza E."/>
            <person name="de Souza Moreira F.M."/>
        </authorList>
    </citation>
    <scope>NUCLEOTIDE SEQUENCE [LARGE SCALE GENOMIC DNA]</scope>
    <source>
        <strain evidence="6 7">UFLA 03-164</strain>
    </source>
</reference>
<accession>A0A6P1BRS9</accession>
<dbReference type="InterPro" id="IPR029062">
    <property type="entry name" value="Class_I_gatase-like"/>
</dbReference>
<dbReference type="RefSeq" id="WP_163160584.1">
    <property type="nucleotide sequence ID" value="NZ_VKHP01000213.1"/>
</dbReference>
<evidence type="ECO:0000256" key="3">
    <source>
        <dbReference type="ARBA" id="ARBA00055068"/>
    </source>
</evidence>
<comment type="catalytic activity">
    <reaction evidence="2">
        <text>4-(gamma-L-glutamylamino)butanoate + H2O = 4-aminobutanoate + L-glutamate</text>
        <dbReference type="Rhea" id="RHEA:19737"/>
        <dbReference type="ChEBI" id="CHEBI:15377"/>
        <dbReference type="ChEBI" id="CHEBI:29985"/>
        <dbReference type="ChEBI" id="CHEBI:58800"/>
        <dbReference type="ChEBI" id="CHEBI:59888"/>
        <dbReference type="EC" id="3.5.1.94"/>
    </reaction>
</comment>